<evidence type="ECO:0000259" key="6">
    <source>
        <dbReference type="Pfam" id="PF14905"/>
    </source>
</evidence>
<evidence type="ECO:0000256" key="2">
    <source>
        <dbReference type="ARBA" id="ARBA00023136"/>
    </source>
</evidence>
<dbReference type="SUPFAM" id="SSF49464">
    <property type="entry name" value="Carboxypeptidase regulatory domain-like"/>
    <property type="match status" value="1"/>
</dbReference>
<evidence type="ECO:0000256" key="3">
    <source>
        <dbReference type="ARBA" id="ARBA00023237"/>
    </source>
</evidence>
<dbReference type="PANTHER" id="PTHR40980:SF5">
    <property type="entry name" value="TONB-DEPENDENT RECEPTOR"/>
    <property type="match status" value="1"/>
</dbReference>
<dbReference type="EMBL" id="FNHH01000004">
    <property type="protein sequence ID" value="SDL98891.1"/>
    <property type="molecule type" value="Genomic_DNA"/>
</dbReference>
<dbReference type="RefSeq" id="WP_245704432.1">
    <property type="nucleotide sequence ID" value="NZ_FNHH01000004.1"/>
</dbReference>
<dbReference type="Proteomes" id="UP000199226">
    <property type="component" value="Unassembled WGS sequence"/>
</dbReference>
<comment type="subcellular location">
    <subcellularLocation>
        <location evidence="1">Cell outer membrane</location>
    </subcellularLocation>
</comment>
<keyword evidence="7" id="KW-0675">Receptor</keyword>
<feature type="domain" description="Outer membrane protein beta-barrel" evidence="6">
    <location>
        <begin position="598"/>
        <end position="920"/>
    </location>
</feature>
<feature type="chain" id="PRO_5011701662" evidence="4">
    <location>
        <begin position="23"/>
        <end position="931"/>
    </location>
</feature>
<evidence type="ECO:0000256" key="4">
    <source>
        <dbReference type="SAM" id="SignalP"/>
    </source>
</evidence>
<dbReference type="InterPro" id="IPR041700">
    <property type="entry name" value="OMP_b-brl_3"/>
</dbReference>
<organism evidence="7 8">
    <name type="scientific">Daejeonella rubra</name>
    <dbReference type="NCBI Taxonomy" id="990371"/>
    <lineage>
        <taxon>Bacteria</taxon>
        <taxon>Pseudomonadati</taxon>
        <taxon>Bacteroidota</taxon>
        <taxon>Sphingobacteriia</taxon>
        <taxon>Sphingobacteriales</taxon>
        <taxon>Sphingobacteriaceae</taxon>
        <taxon>Daejeonella</taxon>
    </lineage>
</organism>
<dbReference type="GO" id="GO:0009279">
    <property type="term" value="C:cell outer membrane"/>
    <property type="evidence" value="ECO:0007669"/>
    <property type="project" value="UniProtKB-SubCell"/>
</dbReference>
<dbReference type="Pfam" id="PF14905">
    <property type="entry name" value="OMP_b-brl_3"/>
    <property type="match status" value="1"/>
</dbReference>
<dbReference type="InterPro" id="IPR008969">
    <property type="entry name" value="CarboxyPept-like_regulatory"/>
</dbReference>
<feature type="domain" description="TonB-dependent receptor plug" evidence="5">
    <location>
        <begin position="144"/>
        <end position="236"/>
    </location>
</feature>
<name>A0A1G9PK74_9SPHI</name>
<keyword evidence="4" id="KW-0732">Signal</keyword>
<dbReference type="InterPro" id="IPR036942">
    <property type="entry name" value="Beta-barrel_TonB_sf"/>
</dbReference>
<dbReference type="InterPro" id="IPR012910">
    <property type="entry name" value="Plug_dom"/>
</dbReference>
<dbReference type="Gene3D" id="2.170.130.10">
    <property type="entry name" value="TonB-dependent receptor, plug domain"/>
    <property type="match status" value="1"/>
</dbReference>
<protein>
    <submittedName>
        <fullName evidence="7">TonB-dependent receptor</fullName>
    </submittedName>
</protein>
<reference evidence="8" key="1">
    <citation type="submission" date="2016-10" db="EMBL/GenBank/DDBJ databases">
        <authorList>
            <person name="Varghese N."/>
            <person name="Submissions S."/>
        </authorList>
    </citation>
    <scope>NUCLEOTIDE SEQUENCE [LARGE SCALE GENOMIC DNA]</scope>
    <source>
        <strain evidence="8">DSM 24536</strain>
    </source>
</reference>
<keyword evidence="2" id="KW-0472">Membrane</keyword>
<dbReference type="AlphaFoldDB" id="A0A1G9PK74"/>
<evidence type="ECO:0000256" key="1">
    <source>
        <dbReference type="ARBA" id="ARBA00004442"/>
    </source>
</evidence>
<keyword evidence="8" id="KW-1185">Reference proteome</keyword>
<dbReference type="SUPFAM" id="SSF56935">
    <property type="entry name" value="Porins"/>
    <property type="match status" value="1"/>
</dbReference>
<dbReference type="Pfam" id="PF13715">
    <property type="entry name" value="CarbopepD_reg_2"/>
    <property type="match status" value="1"/>
</dbReference>
<dbReference type="PANTHER" id="PTHR40980">
    <property type="entry name" value="PLUG DOMAIN-CONTAINING PROTEIN"/>
    <property type="match status" value="1"/>
</dbReference>
<dbReference type="Pfam" id="PF07715">
    <property type="entry name" value="Plug"/>
    <property type="match status" value="1"/>
</dbReference>
<evidence type="ECO:0000313" key="7">
    <source>
        <dbReference type="EMBL" id="SDL98891.1"/>
    </source>
</evidence>
<proteinExistence type="predicted"/>
<evidence type="ECO:0000313" key="8">
    <source>
        <dbReference type="Proteomes" id="UP000199226"/>
    </source>
</evidence>
<dbReference type="STRING" id="990371.SAMN05421813_104160"/>
<dbReference type="Gene3D" id="2.40.170.20">
    <property type="entry name" value="TonB-dependent receptor, beta-barrel domain"/>
    <property type="match status" value="1"/>
</dbReference>
<gene>
    <name evidence="7" type="ORF">SAMN05421813_104160</name>
</gene>
<accession>A0A1G9PK74</accession>
<keyword evidence="3" id="KW-0998">Cell outer membrane</keyword>
<sequence>MKYNSLLRNLSFLFLLILGTQAGYSQVNGKISGKVSDSKSGETLIGLTVKITGATLGASTDIEGRYTLGNLNPGKYNLTFSYIGYQSKNITDIEVLAGKTTNLDVIMEEATSLALAEVVITATVRQESINGLYAQQKNSVRISDGISAESIRKSPDKNTSEVLKRVSGTTIQDNKFVVVRGLADRYNSASLDNGVLPSTEPNRKAFSFDIVPSNLIDNIIINKTATPDLAGDFAGGSVQIITKNIPDENFISLGMGYGYNSQSTFKDFQSGHRNTSDYFGFDNGLRSIPNNFPSTRKIVNNGVGPNKNIASIKALPQDFGISSGNAFLNQNYQFTLGRVKDFEKTNNRLGAILSLTYRNSQNTNLGITRQYHVFDYNDDQYKFSTNVGALANFAYTYKNSRITLKNLYNRTLDDQYTYRTGNNKTTGDIRFYAFDMMQKSLFKTALEGEHKVGDNNSKFKWTLGFGNVVNDQPDQRKVNYLRNVADRNVPNSFYAGVTNIGKENTRLYSYLNENIYSAEAGYSLPLKFLKKSATFKAGIASNYRNRNFDVRFLGLRLVSDLNNPQIDNQIRTRPIETLFGDDLVSQGKYKLDEINNDGDSYVANSLVNAAYAMMDNKIGEKSRIVYGLRVEQYDLKLSTLTTNNLVSQNFTDLLPSVNYTYSITDKSNFRASYFRTLARPEFRELAPFAYYDYERGANVQGNALLKRAQIDNADLRYEFFPSAGQIFSVSTFYKKFKNAIEASIADANSTPDISYFNSKSANVYGIELEYRKNLSFLGSETFKNTNFYTNLSLIKSKVKNPAIDNLIETERPLVGQSPYVINAGLQHSTLNNLVNFNLLYNRIGRRIANAGGQQFPSVYEAPRNVFDFQLGYKILKAKGELKFNANDILNNDNVLYFDKDMNKKYSSTSSDETISRFKTGSNYSLSFNYSF</sequence>
<dbReference type="Gene3D" id="2.60.40.1120">
    <property type="entry name" value="Carboxypeptidase-like, regulatory domain"/>
    <property type="match status" value="1"/>
</dbReference>
<evidence type="ECO:0000259" key="5">
    <source>
        <dbReference type="Pfam" id="PF07715"/>
    </source>
</evidence>
<feature type="signal peptide" evidence="4">
    <location>
        <begin position="1"/>
        <end position="22"/>
    </location>
</feature>
<dbReference type="InterPro" id="IPR037066">
    <property type="entry name" value="Plug_dom_sf"/>
</dbReference>